<dbReference type="PANTHER" id="PTHR23028">
    <property type="entry name" value="ACETYLTRANSFERASE"/>
    <property type="match status" value="1"/>
</dbReference>
<feature type="domain" description="Acyltransferase 3" evidence="3">
    <location>
        <begin position="6"/>
        <end position="328"/>
    </location>
</feature>
<feature type="transmembrane region" description="Helical" evidence="2">
    <location>
        <begin position="210"/>
        <end position="227"/>
    </location>
</feature>
<evidence type="ECO:0000256" key="2">
    <source>
        <dbReference type="SAM" id="Phobius"/>
    </source>
</evidence>
<accession>A0A553FYW0</accession>
<keyword evidence="2" id="KW-0472">Membrane</keyword>
<dbReference type="InterPro" id="IPR050879">
    <property type="entry name" value="Acyltransferase_3"/>
</dbReference>
<dbReference type="Proteomes" id="UP000320443">
    <property type="component" value="Unassembled WGS sequence"/>
</dbReference>
<dbReference type="Pfam" id="PF01757">
    <property type="entry name" value="Acyl_transf_3"/>
    <property type="match status" value="1"/>
</dbReference>
<keyword evidence="5" id="KW-1185">Reference proteome</keyword>
<keyword evidence="2" id="KW-0812">Transmembrane</keyword>
<evidence type="ECO:0000313" key="4">
    <source>
        <dbReference type="EMBL" id="TRX62438.1"/>
    </source>
</evidence>
<organism evidence="4 5">
    <name type="scientific">Corynebacterium hiratae</name>
    <dbReference type="NCBI Taxonomy" id="3139423"/>
    <lineage>
        <taxon>Bacteria</taxon>
        <taxon>Bacillati</taxon>
        <taxon>Actinomycetota</taxon>
        <taxon>Actinomycetes</taxon>
        <taxon>Mycobacteriales</taxon>
        <taxon>Corynebacteriaceae</taxon>
        <taxon>Corynebacterium</taxon>
    </lineage>
</organism>
<dbReference type="GO" id="GO:0016747">
    <property type="term" value="F:acyltransferase activity, transferring groups other than amino-acyl groups"/>
    <property type="evidence" value="ECO:0007669"/>
    <property type="project" value="InterPro"/>
</dbReference>
<dbReference type="GO" id="GO:0009103">
    <property type="term" value="P:lipopolysaccharide biosynthetic process"/>
    <property type="evidence" value="ECO:0007669"/>
    <property type="project" value="TreeGrafter"/>
</dbReference>
<dbReference type="RefSeq" id="WP_144013350.1">
    <property type="nucleotide sequence ID" value="NZ_VKDK01000006.1"/>
</dbReference>
<evidence type="ECO:0000313" key="5">
    <source>
        <dbReference type="Proteomes" id="UP000320443"/>
    </source>
</evidence>
<keyword evidence="4" id="KW-0012">Acyltransferase</keyword>
<dbReference type="EMBL" id="VKDK01000006">
    <property type="protein sequence ID" value="TRX62438.1"/>
    <property type="molecule type" value="Genomic_DNA"/>
</dbReference>
<feature type="transmembrane region" description="Helical" evidence="2">
    <location>
        <begin position="120"/>
        <end position="140"/>
    </location>
</feature>
<dbReference type="InterPro" id="IPR002656">
    <property type="entry name" value="Acyl_transf_3_dom"/>
</dbReference>
<comment type="caution">
    <text evidence="4">The sequence shown here is derived from an EMBL/GenBank/DDBJ whole genome shotgun (WGS) entry which is preliminary data.</text>
</comment>
<protein>
    <submittedName>
        <fullName evidence="4">Acyltransferase</fullName>
    </submittedName>
</protein>
<name>A0A553FYW0_9CORY</name>
<feature type="transmembrane region" description="Helical" evidence="2">
    <location>
        <begin position="12"/>
        <end position="31"/>
    </location>
</feature>
<feature type="region of interest" description="Disordered" evidence="1">
    <location>
        <begin position="359"/>
        <end position="404"/>
    </location>
</feature>
<keyword evidence="2" id="KW-1133">Transmembrane helix</keyword>
<sequence>MRFLPELEGVRALAALAVVITHVSFQTATGWAWAERLDYGVAVFFVLSGFLLWRRRHAHTAGQYLLSRVARLAPLYVVCVVAVLALLPDASPLTLPQVITNLTGTQLYIADGLVPGLTQLWSLCVEFAFYAVLPLLAWGLDRFSARWRVVLIAVAGVLSLLWGFLPFVAGYESGDVNTQIWPPAYFSWFAVGMLAAEAEAAQVRLRAGRIVRPACWAVAAGCVWLASREWFGPQGLVHPEPGEFARRIAVGAVCGACIVVPVALAPRESWLASERMRALGRWSYGVFMWHVAVLAIAFPLLGVSAFSGSVWDFVVVSVFAVVVSCVLSAATYVLVEVPGRDLIRSLAFTRGRIAVPRSLPRQADSPAGSASASSASSGSHSATVGSGSLASAAGSTDSAGSVGS</sequence>
<feature type="compositionally biased region" description="Low complexity" evidence="1">
    <location>
        <begin position="363"/>
        <end position="404"/>
    </location>
</feature>
<evidence type="ECO:0000259" key="3">
    <source>
        <dbReference type="Pfam" id="PF01757"/>
    </source>
</evidence>
<feature type="transmembrane region" description="Helical" evidence="2">
    <location>
        <begin position="147"/>
        <end position="168"/>
    </location>
</feature>
<dbReference type="GO" id="GO:0016020">
    <property type="term" value="C:membrane"/>
    <property type="evidence" value="ECO:0007669"/>
    <property type="project" value="TreeGrafter"/>
</dbReference>
<feature type="transmembrane region" description="Helical" evidence="2">
    <location>
        <begin position="313"/>
        <end position="335"/>
    </location>
</feature>
<feature type="transmembrane region" description="Helical" evidence="2">
    <location>
        <begin position="247"/>
        <end position="265"/>
    </location>
</feature>
<dbReference type="AlphaFoldDB" id="A0A553FYW0"/>
<reference evidence="4 5" key="1">
    <citation type="submission" date="2019-07" db="EMBL/GenBank/DDBJ databases">
        <title>Draft genome of C. aurimucosum strain 2274.</title>
        <authorList>
            <person name="Pacheco L.G.C."/>
            <person name="Aguiar E.R.G.R."/>
            <person name="Santos C.S."/>
            <person name="Rocha D.J.P.G."/>
            <person name="Sant'Anna L.O."/>
            <person name="Mattos-Guaraldi A.L."/>
            <person name="Santos L.S."/>
        </authorList>
    </citation>
    <scope>NUCLEOTIDE SEQUENCE [LARGE SCALE GENOMIC DNA]</scope>
    <source>
        <strain evidence="4 5">2274</strain>
    </source>
</reference>
<gene>
    <name evidence="4" type="ORF">FNY97_05570</name>
</gene>
<feature type="transmembrane region" description="Helical" evidence="2">
    <location>
        <begin position="37"/>
        <end position="53"/>
    </location>
</feature>
<dbReference type="PANTHER" id="PTHR23028:SF53">
    <property type="entry name" value="ACYL_TRANSF_3 DOMAIN-CONTAINING PROTEIN"/>
    <property type="match status" value="1"/>
</dbReference>
<feature type="transmembrane region" description="Helical" evidence="2">
    <location>
        <begin position="65"/>
        <end position="87"/>
    </location>
</feature>
<evidence type="ECO:0000256" key="1">
    <source>
        <dbReference type="SAM" id="MobiDB-lite"/>
    </source>
</evidence>
<keyword evidence="4" id="KW-0808">Transferase</keyword>
<proteinExistence type="predicted"/>
<feature type="transmembrane region" description="Helical" evidence="2">
    <location>
        <begin position="286"/>
        <end position="307"/>
    </location>
</feature>
<feature type="transmembrane region" description="Helical" evidence="2">
    <location>
        <begin position="180"/>
        <end position="198"/>
    </location>
</feature>